<comment type="caution">
    <text evidence="6">The sequence shown here is derived from an EMBL/GenBank/DDBJ whole genome shotgun (WGS) entry which is preliminary data.</text>
</comment>
<evidence type="ECO:0000313" key="7">
    <source>
        <dbReference type="Proteomes" id="UP001429580"/>
    </source>
</evidence>
<keyword evidence="7" id="KW-1185">Reference proteome</keyword>
<dbReference type="Gene3D" id="1.10.10.10">
    <property type="entry name" value="Winged helix-like DNA-binding domain superfamily/Winged helix DNA-binding domain"/>
    <property type="match status" value="1"/>
</dbReference>
<name>A0ABX0UX47_9HYPH</name>
<dbReference type="Proteomes" id="UP001429580">
    <property type="component" value="Unassembled WGS sequence"/>
</dbReference>
<keyword evidence="2" id="KW-0238">DNA-binding</keyword>
<evidence type="ECO:0000259" key="4">
    <source>
        <dbReference type="PROSITE" id="PS50042"/>
    </source>
</evidence>
<dbReference type="InterPro" id="IPR036390">
    <property type="entry name" value="WH_DNA-bd_sf"/>
</dbReference>
<dbReference type="InterPro" id="IPR012318">
    <property type="entry name" value="HTH_CRP"/>
</dbReference>
<dbReference type="InterPro" id="IPR036388">
    <property type="entry name" value="WH-like_DNA-bd_sf"/>
</dbReference>
<feature type="domain" description="HTH crp-type" evidence="5">
    <location>
        <begin position="143"/>
        <end position="208"/>
    </location>
</feature>
<dbReference type="Gene3D" id="2.60.120.10">
    <property type="entry name" value="Jelly Rolls"/>
    <property type="match status" value="1"/>
</dbReference>
<dbReference type="Pfam" id="PF00027">
    <property type="entry name" value="cNMP_binding"/>
    <property type="match status" value="1"/>
</dbReference>
<dbReference type="PROSITE" id="PS50042">
    <property type="entry name" value="CNMP_BINDING_3"/>
    <property type="match status" value="1"/>
</dbReference>
<proteinExistence type="predicted"/>
<dbReference type="InterPro" id="IPR000595">
    <property type="entry name" value="cNMP-bd_dom"/>
</dbReference>
<dbReference type="CDD" id="cd00038">
    <property type="entry name" value="CAP_ED"/>
    <property type="match status" value="1"/>
</dbReference>
<dbReference type="SUPFAM" id="SSF51206">
    <property type="entry name" value="cAMP-binding domain-like"/>
    <property type="match status" value="1"/>
</dbReference>
<feature type="domain" description="Cyclic nucleotide-binding" evidence="4">
    <location>
        <begin position="29"/>
        <end position="129"/>
    </location>
</feature>
<gene>
    <name evidence="6" type="ORF">FHS82_001340</name>
</gene>
<accession>A0ABX0UX47</accession>
<dbReference type="EMBL" id="JAASQI010000002">
    <property type="protein sequence ID" value="NIJ57514.1"/>
    <property type="molecule type" value="Genomic_DNA"/>
</dbReference>
<evidence type="ECO:0000256" key="1">
    <source>
        <dbReference type="ARBA" id="ARBA00023015"/>
    </source>
</evidence>
<dbReference type="InterPro" id="IPR018490">
    <property type="entry name" value="cNMP-bd_dom_sf"/>
</dbReference>
<reference evidence="6 7" key="1">
    <citation type="submission" date="2020-03" db="EMBL/GenBank/DDBJ databases">
        <title>Genomic Encyclopedia of Type Strains, Phase IV (KMG-IV): sequencing the most valuable type-strain genomes for metagenomic binning, comparative biology and taxonomic classification.</title>
        <authorList>
            <person name="Goeker M."/>
        </authorList>
    </citation>
    <scope>NUCLEOTIDE SEQUENCE [LARGE SCALE GENOMIC DNA]</scope>
    <source>
        <strain evidence="6 7">DSM 103870</strain>
    </source>
</reference>
<organism evidence="6 7">
    <name type="scientific">Pseudochelatococcus lubricantis</name>
    <dbReference type="NCBI Taxonomy" id="1538102"/>
    <lineage>
        <taxon>Bacteria</taxon>
        <taxon>Pseudomonadati</taxon>
        <taxon>Pseudomonadota</taxon>
        <taxon>Alphaproteobacteria</taxon>
        <taxon>Hyphomicrobiales</taxon>
        <taxon>Chelatococcaceae</taxon>
        <taxon>Pseudochelatococcus</taxon>
    </lineage>
</organism>
<keyword evidence="3" id="KW-0804">Transcription</keyword>
<evidence type="ECO:0000256" key="2">
    <source>
        <dbReference type="ARBA" id="ARBA00023125"/>
    </source>
</evidence>
<evidence type="ECO:0000256" key="3">
    <source>
        <dbReference type="ARBA" id="ARBA00023163"/>
    </source>
</evidence>
<dbReference type="InterPro" id="IPR050397">
    <property type="entry name" value="Env_Response_Regulators"/>
</dbReference>
<dbReference type="PANTHER" id="PTHR24567:SF26">
    <property type="entry name" value="REGULATORY PROTEIN YEIL"/>
    <property type="match status" value="1"/>
</dbReference>
<dbReference type="SUPFAM" id="SSF46785">
    <property type="entry name" value="Winged helix' DNA-binding domain"/>
    <property type="match status" value="1"/>
</dbReference>
<dbReference type="PANTHER" id="PTHR24567">
    <property type="entry name" value="CRP FAMILY TRANSCRIPTIONAL REGULATORY PROTEIN"/>
    <property type="match status" value="1"/>
</dbReference>
<dbReference type="PROSITE" id="PS51063">
    <property type="entry name" value="HTH_CRP_2"/>
    <property type="match status" value="1"/>
</dbReference>
<dbReference type="RefSeq" id="WP_343042517.1">
    <property type="nucleotide sequence ID" value="NZ_JAASQI010000002.1"/>
</dbReference>
<dbReference type="Pfam" id="PF13545">
    <property type="entry name" value="HTH_Crp_2"/>
    <property type="match status" value="1"/>
</dbReference>
<evidence type="ECO:0000313" key="6">
    <source>
        <dbReference type="EMBL" id="NIJ57514.1"/>
    </source>
</evidence>
<evidence type="ECO:0000259" key="5">
    <source>
        <dbReference type="PROSITE" id="PS51063"/>
    </source>
</evidence>
<protein>
    <submittedName>
        <fullName evidence="6">CRP-like cAMP-binding protein</fullName>
    </submittedName>
</protein>
<sequence>MSILSTRGWLSMQPEKFRAAILSQGVLQHFAPGHVIYRLGDALGGIYGLVSGTVTVNIAPSDHTPQLIHLGAIGAWTGEGCFLTRQPRRLELRALVETSMMHVPLDTLDRMAAQDAEVVRYVAQSVMMGVDVLVRVIHDLQIPEAARRIAAVLQRATWIGEVPVPLTQAEIGAMANASRKQVNAALQRFAAAGWISNTYRSITIIDAERLRRFAAQGDGG</sequence>
<dbReference type="InterPro" id="IPR014710">
    <property type="entry name" value="RmlC-like_jellyroll"/>
</dbReference>
<keyword evidence="1" id="KW-0805">Transcription regulation</keyword>